<dbReference type="KEGG" id="vg:4306185"/>
<dbReference type="Proteomes" id="UP000008030">
    <property type="component" value="Segment"/>
</dbReference>
<gene>
    <name evidence="1" type="primary">ORF018</name>
</gene>
<evidence type="ECO:0000313" key="1">
    <source>
        <dbReference type="EMBL" id="CAL44618.1"/>
    </source>
</evidence>
<evidence type="ECO:0000313" key="2">
    <source>
        <dbReference type="Proteomes" id="UP000008030"/>
    </source>
</evidence>
<dbReference type="OrthoDB" id="33285at10239"/>
<sequence length="183" mass="20987">MMFRRKNRSASASEGYGSTSSAMRREIGLMNGGTIVSPVKAPMSRNVMHDAYTRAWTVYCEADRRVTVNEDYFVLFDDKIAKRSFKSQRAWLKAQLKEIRAEYRNHYDETLYDTTVKYMVVDSTALQKVAMRHANNDALDAISERVTTLVRRTRNNDILDQVARKCSNSTPSGAFEGSRLFVY</sequence>
<dbReference type="RefSeq" id="YP_762373.1">
    <property type="nucleotide sequence ID" value="NC_008361.1"/>
</dbReference>
<organism evidence="1 2">
    <name type="scientific">Spodoptera frugiperda ascovirus 1a</name>
    <name type="common">SfAV-1a</name>
    <dbReference type="NCBI Taxonomy" id="113370"/>
    <lineage>
        <taxon>Viruses</taxon>
        <taxon>Varidnaviria</taxon>
        <taxon>Bamfordvirae</taxon>
        <taxon>Nucleocytoviricota</taxon>
        <taxon>Megaviricetes</taxon>
        <taxon>Pimascovirales</taxon>
        <taxon>Pimascovirales incertae sedis</taxon>
        <taxon>Ascoviridae</taxon>
        <taxon>Ascovirus</taxon>
        <taxon>Ascovirus sfav1a</taxon>
    </lineage>
</organism>
<name>Q0E583_SFAVA</name>
<proteinExistence type="predicted"/>
<reference evidence="1 2" key="1">
    <citation type="journal article" date="2006" name="J. Virol.">
        <title>Genomic sequence of Spodoptera frugiperda Ascovirus 1a, an enveloped, double-stranded DNA insect virus that manipulates apoptosis for viral reproduction.</title>
        <authorList>
            <person name="Bideshi D.K."/>
            <person name="Demattei M.V."/>
            <person name="Rouleux-Bonnin F."/>
            <person name="Stasiak K."/>
            <person name="Tan Y."/>
            <person name="Bigot S."/>
            <person name="Bigot Y."/>
            <person name="Federici B.A."/>
        </authorList>
    </citation>
    <scope>NUCLEOTIDE SEQUENCE [LARGE SCALE GENOMIC DNA]</scope>
    <source>
        <strain evidence="2">SvAV-1a</strain>
    </source>
</reference>
<dbReference type="GeneID" id="4306185"/>
<keyword evidence="2" id="KW-1185">Reference proteome</keyword>
<dbReference type="EMBL" id="AM398843">
    <property type="protein sequence ID" value="CAL44618.1"/>
    <property type="molecule type" value="Genomic_DNA"/>
</dbReference>
<accession>Q0E583</accession>
<protein>
    <submittedName>
        <fullName evidence="1">21.0 kDa GroEL-like chaperone</fullName>
    </submittedName>
</protein>
<organismHost>
    <name type="scientific">Spodoptera frugiperda</name>
    <name type="common">Fall armyworm</name>
    <dbReference type="NCBI Taxonomy" id="7108"/>
</organismHost>